<keyword evidence="3" id="KW-1185">Reference proteome</keyword>
<feature type="transmembrane region" description="Helical" evidence="1">
    <location>
        <begin position="83"/>
        <end position="104"/>
    </location>
</feature>
<dbReference type="InParanoid" id="A0A0V0QTG8"/>
<protein>
    <recommendedName>
        <fullName evidence="4">Transmembrane protein</fullName>
    </recommendedName>
</protein>
<dbReference type="EMBL" id="LDAU01000106">
    <property type="protein sequence ID" value="KRX05602.1"/>
    <property type="molecule type" value="Genomic_DNA"/>
</dbReference>
<gene>
    <name evidence="2" type="ORF">PPERSA_12780</name>
</gene>
<proteinExistence type="predicted"/>
<keyword evidence="1" id="KW-0472">Membrane</keyword>
<reference evidence="2 3" key="1">
    <citation type="journal article" date="2015" name="Sci. Rep.">
        <title>Genome of the facultative scuticociliatosis pathogen Pseudocohnilembus persalinus provides insight into its virulence through horizontal gene transfer.</title>
        <authorList>
            <person name="Xiong J."/>
            <person name="Wang G."/>
            <person name="Cheng J."/>
            <person name="Tian M."/>
            <person name="Pan X."/>
            <person name="Warren A."/>
            <person name="Jiang C."/>
            <person name="Yuan D."/>
            <person name="Miao W."/>
        </authorList>
    </citation>
    <scope>NUCLEOTIDE SEQUENCE [LARGE SCALE GENOMIC DNA]</scope>
    <source>
        <strain evidence="2">36N120E</strain>
    </source>
</reference>
<accession>A0A0V0QTG8</accession>
<dbReference type="Proteomes" id="UP000054937">
    <property type="component" value="Unassembled WGS sequence"/>
</dbReference>
<comment type="caution">
    <text evidence="2">The sequence shown here is derived from an EMBL/GenBank/DDBJ whole genome shotgun (WGS) entry which is preliminary data.</text>
</comment>
<dbReference type="AlphaFoldDB" id="A0A0V0QTG8"/>
<evidence type="ECO:0000313" key="3">
    <source>
        <dbReference type="Proteomes" id="UP000054937"/>
    </source>
</evidence>
<evidence type="ECO:0000313" key="2">
    <source>
        <dbReference type="EMBL" id="KRX05602.1"/>
    </source>
</evidence>
<keyword evidence="1" id="KW-0812">Transmembrane</keyword>
<feature type="transmembrane region" description="Helical" evidence="1">
    <location>
        <begin position="56"/>
        <end position="77"/>
    </location>
</feature>
<evidence type="ECO:0000256" key="1">
    <source>
        <dbReference type="SAM" id="Phobius"/>
    </source>
</evidence>
<sequence>MIIFIIQNLNFNQKALNFSFFNQFPSFYFTNFQLKKSTTLLFLINFMASKQIIHHFYYRIIFTLAFYNLNQLGLFILYFFIHIFIFIVIIMVFIIILPIIYINLNFQIKAIKIILEMTKEFSYFNYLNYNLYNCSTLRKFNTFINTFK</sequence>
<name>A0A0V0QTG8_PSEPJ</name>
<keyword evidence="1" id="KW-1133">Transmembrane helix</keyword>
<evidence type="ECO:0008006" key="4">
    <source>
        <dbReference type="Google" id="ProtNLM"/>
    </source>
</evidence>
<organism evidence="2 3">
    <name type="scientific">Pseudocohnilembus persalinus</name>
    <name type="common">Ciliate</name>
    <dbReference type="NCBI Taxonomy" id="266149"/>
    <lineage>
        <taxon>Eukaryota</taxon>
        <taxon>Sar</taxon>
        <taxon>Alveolata</taxon>
        <taxon>Ciliophora</taxon>
        <taxon>Intramacronucleata</taxon>
        <taxon>Oligohymenophorea</taxon>
        <taxon>Scuticociliatia</taxon>
        <taxon>Philasterida</taxon>
        <taxon>Pseudocohnilembidae</taxon>
        <taxon>Pseudocohnilembus</taxon>
    </lineage>
</organism>